<comment type="caution">
    <text evidence="1">The sequence shown here is derived from an EMBL/GenBank/DDBJ whole genome shotgun (WGS) entry which is preliminary data.</text>
</comment>
<protein>
    <submittedName>
        <fullName evidence="1">Uncharacterized protein</fullName>
    </submittedName>
</protein>
<dbReference type="AlphaFoldDB" id="A0A3R9UYW9"/>
<sequence>MDGIKLLLKTPFENVTHLPGWSRTQTVLDGGEIVTASPVWRIKNPFETITYNQNTEELYWSGSLQKHLKGNNYSGFTYREFQESVGTLADLLNCKPVDLAVINAEISATIQQQSIHERVKSFNDKPFSPMEITKGASKVYGAVCRREQYGAKVYDKTMLERAKVGATRTNVPDNLTQAEFLIRDKRFFTGNGFNLTAPPTLADLVKPEVYQTSFNHLIAMTKQLQIDNPIDWAYVVGKHNLSPAEFGKVLTMHDPAAAAFLKEYNYETYKKNMKLYRSVKYDLSPAAATTSEAFQRAVEDAVQLKFDF</sequence>
<proteinExistence type="predicted"/>
<name>A0A3R9UYW9_9BACT</name>
<keyword evidence="2" id="KW-1185">Reference proteome</keyword>
<dbReference type="Proteomes" id="UP000273500">
    <property type="component" value="Unassembled WGS sequence"/>
</dbReference>
<organism evidence="1 2">
    <name type="scientific">Hymenobacter rigui</name>
    <dbReference type="NCBI Taxonomy" id="334424"/>
    <lineage>
        <taxon>Bacteria</taxon>
        <taxon>Pseudomonadati</taxon>
        <taxon>Bacteroidota</taxon>
        <taxon>Cytophagia</taxon>
        <taxon>Cytophagales</taxon>
        <taxon>Hymenobacteraceae</taxon>
        <taxon>Hymenobacter</taxon>
    </lineage>
</organism>
<evidence type="ECO:0000313" key="2">
    <source>
        <dbReference type="Proteomes" id="UP000273500"/>
    </source>
</evidence>
<dbReference type="RefSeq" id="WP_125424536.1">
    <property type="nucleotide sequence ID" value="NZ_RWIT01000029.1"/>
</dbReference>
<dbReference type="EMBL" id="RWIT01000029">
    <property type="protein sequence ID" value="RSK43071.1"/>
    <property type="molecule type" value="Genomic_DNA"/>
</dbReference>
<gene>
    <name evidence="1" type="ORF">EI291_22485</name>
</gene>
<evidence type="ECO:0000313" key="1">
    <source>
        <dbReference type="EMBL" id="RSK43071.1"/>
    </source>
</evidence>
<accession>A0A3R9UYW9</accession>
<reference evidence="1 2" key="1">
    <citation type="submission" date="2018-12" db="EMBL/GenBank/DDBJ databases">
        <authorList>
            <person name="Feng G."/>
            <person name="Zhu H."/>
        </authorList>
    </citation>
    <scope>NUCLEOTIDE SEQUENCE [LARGE SCALE GENOMIC DNA]</scope>
    <source>
        <strain evidence="1 2">KCTC 12533</strain>
    </source>
</reference>